<name>A0ABQ8UFZ7_9EUKA</name>
<comment type="caution">
    <text evidence="3">The sequence shown here is derived from an EMBL/GenBank/DDBJ whole genome shotgun (WGS) entry which is preliminary data.</text>
</comment>
<proteinExistence type="predicted"/>
<dbReference type="Proteomes" id="UP001141327">
    <property type="component" value="Unassembled WGS sequence"/>
</dbReference>
<sequence length="485" mass="53987">MSASKTPKPTLAGVRGRIRKRNIVHAFDPDQFRAVLTDILARTHSNIDEFFREISLKEEQLDFYRYSTQFFDLLLMGGTGAGEGKLQQGASPLQTSFFGVGAGPFTDPALRAARSEYIELVRQSLRRKPFLERPLDQIVSNLLEAFVSFPEEMQHQTAMLIAVLLARRVIPAKDLIPLLGNDASINNGAVLRMLTEIFQVIVAESNLETLMKIVTDSGLLNRLVEFMPATRRTPEEFSAHFTQAGLPEFVEQVRRRQSRDQTAQIRATLIGLIKEGTPVEEISARMQSLRREAQLTDSVAMTLVYDAIFLAIDWSSRSQQAAEQAQRQLTQFAELLKPVVTTVQLQSELMIKLRTTATTTPAASSPSCPSCASSTTPKSSRRTPSCTGSAPAARSGAGACSSPSWSPWSSGSRRPRRRTMTRMRRRKRRRLPPLSRPRLLPSPPQASEPCRPHRRGFNPLFFPFPPSFPGHPGWAARSPVSAPPR</sequence>
<evidence type="ECO:0000256" key="1">
    <source>
        <dbReference type="SAM" id="MobiDB-lite"/>
    </source>
</evidence>
<evidence type="ECO:0000313" key="3">
    <source>
        <dbReference type="EMBL" id="KAJ4456320.1"/>
    </source>
</evidence>
<feature type="compositionally biased region" description="Low complexity" evidence="1">
    <location>
        <begin position="358"/>
        <end position="412"/>
    </location>
</feature>
<dbReference type="PANTHER" id="PTHR14208">
    <property type="entry name" value="BASIC LEUCINE ZIPPER AND W2 DOMAIN-CONTAINING PROTEIN"/>
    <property type="match status" value="1"/>
</dbReference>
<protein>
    <submittedName>
        <fullName evidence="3">EIF5-mimic protein</fullName>
    </submittedName>
</protein>
<gene>
    <name evidence="3" type="ORF">PAPYR_8504</name>
</gene>
<feature type="region of interest" description="Disordered" evidence="1">
    <location>
        <begin position="358"/>
        <end position="456"/>
    </location>
</feature>
<dbReference type="Gene3D" id="1.25.40.180">
    <property type="match status" value="1"/>
</dbReference>
<dbReference type="InterPro" id="IPR051245">
    <property type="entry name" value="eIF5-mimic_regulator"/>
</dbReference>
<dbReference type="Pfam" id="PF25504">
    <property type="entry name" value="HEAT_5MP1_2"/>
    <property type="match status" value="1"/>
</dbReference>
<evidence type="ECO:0000313" key="4">
    <source>
        <dbReference type="Proteomes" id="UP001141327"/>
    </source>
</evidence>
<accession>A0ABQ8UFZ7</accession>
<feature type="domain" description="5MP1/2-like HEAT" evidence="2">
    <location>
        <begin position="17"/>
        <end position="260"/>
    </location>
</feature>
<dbReference type="EMBL" id="JAPMOS010000074">
    <property type="protein sequence ID" value="KAJ4456320.1"/>
    <property type="molecule type" value="Genomic_DNA"/>
</dbReference>
<organism evidence="3 4">
    <name type="scientific">Paratrimastix pyriformis</name>
    <dbReference type="NCBI Taxonomy" id="342808"/>
    <lineage>
        <taxon>Eukaryota</taxon>
        <taxon>Metamonada</taxon>
        <taxon>Preaxostyla</taxon>
        <taxon>Paratrimastigidae</taxon>
        <taxon>Paratrimastix</taxon>
    </lineage>
</organism>
<keyword evidence="4" id="KW-1185">Reference proteome</keyword>
<dbReference type="PANTHER" id="PTHR14208:SF2">
    <property type="entry name" value="PROTEIN KRASAVIETZ"/>
    <property type="match status" value="1"/>
</dbReference>
<feature type="compositionally biased region" description="Basic residues" evidence="1">
    <location>
        <begin position="413"/>
        <end position="431"/>
    </location>
</feature>
<evidence type="ECO:0000259" key="2">
    <source>
        <dbReference type="Pfam" id="PF25504"/>
    </source>
</evidence>
<reference evidence="3" key="1">
    <citation type="journal article" date="2022" name="bioRxiv">
        <title>Genomics of Preaxostyla Flagellates Illuminates Evolutionary Transitions and the Path Towards Mitochondrial Loss.</title>
        <authorList>
            <person name="Novak L.V.F."/>
            <person name="Treitli S.C."/>
            <person name="Pyrih J."/>
            <person name="Halakuc P."/>
            <person name="Pipaliya S.V."/>
            <person name="Vacek V."/>
            <person name="Brzon O."/>
            <person name="Soukal P."/>
            <person name="Eme L."/>
            <person name="Dacks J.B."/>
            <person name="Karnkowska A."/>
            <person name="Elias M."/>
            <person name="Hampl V."/>
        </authorList>
    </citation>
    <scope>NUCLEOTIDE SEQUENCE</scope>
    <source>
        <strain evidence="3">RCP-MX</strain>
    </source>
</reference>
<dbReference type="InterPro" id="IPR057397">
    <property type="entry name" value="HEAT_5MP1_2"/>
</dbReference>